<dbReference type="SMART" id="SM00287">
    <property type="entry name" value="SH3b"/>
    <property type="match status" value="2"/>
</dbReference>
<feature type="domain" description="NlpC/P60" evidence="7">
    <location>
        <begin position="244"/>
        <end position="378"/>
    </location>
</feature>
<keyword evidence="2" id="KW-0645">Protease</keyword>
<dbReference type="Proteomes" id="UP000218831">
    <property type="component" value="Unassembled WGS sequence"/>
</dbReference>
<dbReference type="AlphaFoldDB" id="A0A2A2G858"/>
<feature type="domain" description="SH3b" evidence="6">
    <location>
        <begin position="101"/>
        <end position="164"/>
    </location>
</feature>
<keyword evidence="9" id="KW-1185">Reference proteome</keyword>
<dbReference type="PROSITE" id="PS51935">
    <property type="entry name" value="NLPC_P60"/>
    <property type="match status" value="1"/>
</dbReference>
<feature type="signal peptide" evidence="5">
    <location>
        <begin position="1"/>
        <end position="20"/>
    </location>
</feature>
<proteinExistence type="inferred from homology"/>
<dbReference type="Pfam" id="PF00877">
    <property type="entry name" value="NLPC_P60"/>
    <property type="match status" value="1"/>
</dbReference>
<protein>
    <submittedName>
        <fullName evidence="8">Glycoside hydrolase</fullName>
    </submittedName>
</protein>
<reference evidence="8 9" key="1">
    <citation type="submission" date="2017-08" db="EMBL/GenBank/DDBJ databases">
        <title>Aliifodinibius alkalisoli sp. nov., isolated from saline alkaline soil.</title>
        <authorList>
            <person name="Liu D."/>
            <person name="Zhang G."/>
        </authorList>
    </citation>
    <scope>NUCLEOTIDE SEQUENCE [LARGE SCALE GENOMIC DNA]</scope>
    <source>
        <strain evidence="8 9">WN023</strain>
    </source>
</reference>
<feature type="chain" id="PRO_5013376407" evidence="5">
    <location>
        <begin position="21"/>
        <end position="394"/>
    </location>
</feature>
<dbReference type="GO" id="GO:0008234">
    <property type="term" value="F:cysteine-type peptidase activity"/>
    <property type="evidence" value="ECO:0007669"/>
    <property type="project" value="UniProtKB-KW"/>
</dbReference>
<dbReference type="EMBL" id="NSKE01000011">
    <property type="protein sequence ID" value="PAU93027.1"/>
    <property type="molecule type" value="Genomic_DNA"/>
</dbReference>
<evidence type="ECO:0000259" key="6">
    <source>
        <dbReference type="PROSITE" id="PS51781"/>
    </source>
</evidence>
<evidence type="ECO:0000256" key="4">
    <source>
        <dbReference type="ARBA" id="ARBA00022807"/>
    </source>
</evidence>
<dbReference type="InterPro" id="IPR000064">
    <property type="entry name" value="NLP_P60_dom"/>
</dbReference>
<keyword evidence="5" id="KW-0732">Signal</keyword>
<dbReference type="Gene3D" id="2.30.30.40">
    <property type="entry name" value="SH3 Domains"/>
    <property type="match status" value="2"/>
</dbReference>
<dbReference type="RefSeq" id="WP_095607447.1">
    <property type="nucleotide sequence ID" value="NZ_NSKE01000011.1"/>
</dbReference>
<keyword evidence="4" id="KW-0788">Thiol protease</keyword>
<dbReference type="PROSITE" id="PS51257">
    <property type="entry name" value="PROKAR_LIPOPROTEIN"/>
    <property type="match status" value="1"/>
</dbReference>
<dbReference type="OrthoDB" id="9813368at2"/>
<dbReference type="PROSITE" id="PS51781">
    <property type="entry name" value="SH3B"/>
    <property type="match status" value="1"/>
</dbReference>
<evidence type="ECO:0000256" key="1">
    <source>
        <dbReference type="ARBA" id="ARBA00007074"/>
    </source>
</evidence>
<evidence type="ECO:0000259" key="7">
    <source>
        <dbReference type="PROSITE" id="PS51935"/>
    </source>
</evidence>
<evidence type="ECO:0000256" key="5">
    <source>
        <dbReference type="SAM" id="SignalP"/>
    </source>
</evidence>
<dbReference type="Pfam" id="PF08239">
    <property type="entry name" value="SH3_3"/>
    <property type="match status" value="2"/>
</dbReference>
<dbReference type="PANTHER" id="PTHR47053">
    <property type="entry name" value="MUREIN DD-ENDOPEPTIDASE MEPH-RELATED"/>
    <property type="match status" value="1"/>
</dbReference>
<dbReference type="InterPro" id="IPR051202">
    <property type="entry name" value="Peptidase_C40"/>
</dbReference>
<evidence type="ECO:0000313" key="8">
    <source>
        <dbReference type="EMBL" id="PAU93027.1"/>
    </source>
</evidence>
<dbReference type="GO" id="GO:0006508">
    <property type="term" value="P:proteolysis"/>
    <property type="evidence" value="ECO:0007669"/>
    <property type="project" value="UniProtKB-KW"/>
</dbReference>
<accession>A0A2A2G858</accession>
<keyword evidence="3 8" id="KW-0378">Hydrolase</keyword>
<dbReference type="Gene3D" id="3.90.1720.10">
    <property type="entry name" value="endopeptidase domain like (from Nostoc punctiforme)"/>
    <property type="match status" value="1"/>
</dbReference>
<comment type="caution">
    <text evidence="8">The sequence shown here is derived from an EMBL/GenBank/DDBJ whole genome shotgun (WGS) entry which is preliminary data.</text>
</comment>
<dbReference type="InterPro" id="IPR038765">
    <property type="entry name" value="Papain-like_cys_pep_sf"/>
</dbReference>
<dbReference type="InterPro" id="IPR003646">
    <property type="entry name" value="SH3-like_bac-type"/>
</dbReference>
<dbReference type="PANTHER" id="PTHR47053:SF1">
    <property type="entry name" value="MUREIN DD-ENDOPEPTIDASE MEPH-RELATED"/>
    <property type="match status" value="1"/>
</dbReference>
<evidence type="ECO:0000256" key="3">
    <source>
        <dbReference type="ARBA" id="ARBA00022801"/>
    </source>
</evidence>
<organism evidence="8 9">
    <name type="scientific">Fodinibius salipaludis</name>
    <dbReference type="NCBI Taxonomy" id="2032627"/>
    <lineage>
        <taxon>Bacteria</taxon>
        <taxon>Pseudomonadati</taxon>
        <taxon>Balneolota</taxon>
        <taxon>Balneolia</taxon>
        <taxon>Balneolales</taxon>
        <taxon>Balneolaceae</taxon>
        <taxon>Fodinibius</taxon>
    </lineage>
</organism>
<evidence type="ECO:0000313" key="9">
    <source>
        <dbReference type="Proteomes" id="UP000218831"/>
    </source>
</evidence>
<evidence type="ECO:0000256" key="2">
    <source>
        <dbReference type="ARBA" id="ARBA00022670"/>
    </source>
</evidence>
<gene>
    <name evidence="8" type="ORF">CK503_13985</name>
</gene>
<sequence>MKYRSISISLVIFLLVSLMACGPSQKEDIKQKIANTSQHFASDSRVALFDVEAISNNGEWVLKGETNLPEAKAALLDSLSAINVTTVDSINVLPEDGLDGKTLGIINNSVANLRSRPSHPAQLVTQATLGMPVKVLKKEGGWYMIQTPDDYLSWVDYGGIHQMNQEEYEEWKAADKMIYIETNGYAYEEPNREATKVSDLVSGSILKVNGTSGNYYEVSYPDGRTGYVSRMEARSFDDWKVSVEASENKLVEEAKSLKGAPYLWGGTSSKGMDCSGFTKTIYFMNGWVIPRDASQQVHAGELVDSTGNFENLRPGDLLFFGSEATEERDRRVVHVGMWIGNDEFIHSAGRVKVSSIDPEAENYDEYNLNRYLESRRYLQHKEGNIIDVENMYEI</sequence>
<name>A0A2A2G858_9BACT</name>
<dbReference type="SUPFAM" id="SSF54001">
    <property type="entry name" value="Cysteine proteinases"/>
    <property type="match status" value="1"/>
</dbReference>
<comment type="similarity">
    <text evidence="1">Belongs to the peptidase C40 family.</text>
</comment>